<evidence type="ECO:0000313" key="2">
    <source>
        <dbReference type="Proteomes" id="UP000265520"/>
    </source>
</evidence>
<name>A0A392U332_9FABA</name>
<reference evidence="1 2" key="1">
    <citation type="journal article" date="2018" name="Front. Plant Sci.">
        <title>Red Clover (Trifolium pratense) and Zigzag Clover (T. medium) - A Picture of Genomic Similarities and Differences.</title>
        <authorList>
            <person name="Dluhosova J."/>
            <person name="Istvanek J."/>
            <person name="Nedelnik J."/>
            <person name="Repkova J."/>
        </authorList>
    </citation>
    <scope>NUCLEOTIDE SEQUENCE [LARGE SCALE GENOMIC DNA]</scope>
    <source>
        <strain evidence="2">cv. 10/8</strain>
        <tissue evidence="1">Leaf</tissue>
    </source>
</reference>
<accession>A0A392U332</accession>
<dbReference type="AlphaFoldDB" id="A0A392U332"/>
<feature type="non-terminal residue" evidence="1">
    <location>
        <position position="1"/>
    </location>
</feature>
<keyword evidence="2" id="KW-1185">Reference proteome</keyword>
<protein>
    <submittedName>
        <fullName evidence="1">Uncharacterized protein</fullName>
    </submittedName>
</protein>
<proteinExistence type="predicted"/>
<organism evidence="1 2">
    <name type="scientific">Trifolium medium</name>
    <dbReference type="NCBI Taxonomy" id="97028"/>
    <lineage>
        <taxon>Eukaryota</taxon>
        <taxon>Viridiplantae</taxon>
        <taxon>Streptophyta</taxon>
        <taxon>Embryophyta</taxon>
        <taxon>Tracheophyta</taxon>
        <taxon>Spermatophyta</taxon>
        <taxon>Magnoliopsida</taxon>
        <taxon>eudicotyledons</taxon>
        <taxon>Gunneridae</taxon>
        <taxon>Pentapetalae</taxon>
        <taxon>rosids</taxon>
        <taxon>fabids</taxon>
        <taxon>Fabales</taxon>
        <taxon>Fabaceae</taxon>
        <taxon>Papilionoideae</taxon>
        <taxon>50 kb inversion clade</taxon>
        <taxon>NPAAA clade</taxon>
        <taxon>Hologalegina</taxon>
        <taxon>IRL clade</taxon>
        <taxon>Trifolieae</taxon>
        <taxon>Trifolium</taxon>
    </lineage>
</organism>
<comment type="caution">
    <text evidence="1">The sequence shown here is derived from an EMBL/GenBank/DDBJ whole genome shotgun (WGS) entry which is preliminary data.</text>
</comment>
<dbReference type="EMBL" id="LXQA010710370">
    <property type="protein sequence ID" value="MCI67157.1"/>
    <property type="molecule type" value="Genomic_DNA"/>
</dbReference>
<evidence type="ECO:0000313" key="1">
    <source>
        <dbReference type="EMBL" id="MCI67157.1"/>
    </source>
</evidence>
<dbReference type="Proteomes" id="UP000265520">
    <property type="component" value="Unassembled WGS sequence"/>
</dbReference>
<sequence length="47" mass="5356">IICHNEMLEGSPRAKTQLFAIFIPKTWGATVPDRLKAYLTRRPINMG</sequence>